<dbReference type="RefSeq" id="WP_131476157.1">
    <property type="nucleotide sequence ID" value="NZ_SJPE01000008.1"/>
</dbReference>
<organism evidence="3 4">
    <name type="scientific">Flavobacterium silvisoli</name>
    <dbReference type="NCBI Taxonomy" id="2529433"/>
    <lineage>
        <taxon>Bacteria</taxon>
        <taxon>Pseudomonadati</taxon>
        <taxon>Bacteroidota</taxon>
        <taxon>Flavobacteriia</taxon>
        <taxon>Flavobacteriales</taxon>
        <taxon>Flavobacteriaceae</taxon>
        <taxon>Flavobacterium</taxon>
    </lineage>
</organism>
<name>A0A4Q9YYN5_9FLAO</name>
<keyword evidence="1" id="KW-0732">Signal</keyword>
<dbReference type="Gene3D" id="2.60.40.10">
    <property type="entry name" value="Immunoglobulins"/>
    <property type="match status" value="2"/>
</dbReference>
<dbReference type="InterPro" id="IPR026341">
    <property type="entry name" value="T9SS_type_B"/>
</dbReference>
<feature type="domain" description="IgGFc-binding protein N-terminal" evidence="2">
    <location>
        <begin position="135"/>
        <end position="449"/>
    </location>
</feature>
<dbReference type="InterPro" id="IPR035234">
    <property type="entry name" value="IgGFc-bd_N"/>
</dbReference>
<gene>
    <name evidence="3" type="ORF">EZL74_08375</name>
</gene>
<dbReference type="Pfam" id="PF17517">
    <property type="entry name" value="IgGFc_binding"/>
    <property type="match status" value="1"/>
</dbReference>
<accession>A0A4Q9YYN5</accession>
<feature type="signal peptide" evidence="1">
    <location>
        <begin position="1"/>
        <end position="18"/>
    </location>
</feature>
<dbReference type="OrthoDB" id="9765926at2"/>
<evidence type="ECO:0000259" key="2">
    <source>
        <dbReference type="Pfam" id="PF17517"/>
    </source>
</evidence>
<evidence type="ECO:0000313" key="4">
    <source>
        <dbReference type="Proteomes" id="UP000293300"/>
    </source>
</evidence>
<dbReference type="NCBIfam" id="TIGR04131">
    <property type="entry name" value="Bac_Flav_CTERM"/>
    <property type="match status" value="1"/>
</dbReference>
<dbReference type="SUPFAM" id="SSF48726">
    <property type="entry name" value="Immunoglobulin"/>
    <property type="match status" value="1"/>
</dbReference>
<sequence>MKKIITLFVFFLSLSTTAQFSKTHYIPPLSNTDSMSATPQGQSMYISCPSITPVNFQIQEIGGNTITGVVSRDNPYVHFIGTGYDTQLLVSKSDVNTVKNNKGFIVQADDLIYVTVRLTASNQNFQAGGLVSKGSAALGTQFRIGAFINTGISAINDTHYTFAAILATENNTVVSFHDIKSGVGLINDAASGNTPSDVILNAGESYVIAVEGPRNANRDGLIGAAITSNKPIAVNCGSFAGTNGNNDSNIDLGFDQIVSAERTGQEYIFIKGSGVDVTERPLLVANENNTEVYLDGNSSPITTLNAGEYLALDGSAFSANGNLYVRTSKNIFAYQGIGGTSSQANQNMHFLPPLSCQTPKTINNIPFINEVSGLTDFFGTVCIVTKAGASLDFIIDGTNYSLATLPAGINVNGPLTITGNANYVTYTFENLTGNISVFSSEQVYLSYYGSSNAATYGGYYSGFTFDPEIILQPQSAATSGCIPNVDLQVNAISGFDFFQWYLNGAAIVGATANTYTPTQPGFYKVIATLSSCGTDFSSVEIPVSACPDDSDNDGTNDNIDLDNDNDGITNCNESYGNQTISLANSASGNINIGPYTNSFTGIVTTSAAASATPFTGNADGSFVTNIPAGKTNWVKYEMTFAQPVSIGLEYVTTANSTDLLDSNGEYTINSPINRTITVLNPDNQLLIDTNYDGFFESGVTEYSSFEIRFRLNNTTPLAAGTGTFKFLTKLSGTISFKHRNLSDTVSDRATLKIYATCVPKDSDNDGIPDQDDYDSDNDSIPDFVESQGQNIVALSHVDTNGDGIDDIFGNGIIPADSDNDGIPNYLDLDSDNDGIVDIIESGSPGNSNNTSGVMSGGNFGTNGLHNSLETSPDSGILNYTIADTDGDGILNYIELDSDDDGCSDTAEGTVNYTIPAPIIITTQPQNVIACESQSATFTVTSNAVNNYQWQLSTNNGVTWSNLTNNAIYSGVTSASLTISNVTPAMVGYQYRVFLNKNGNSCGLYSSGAILTTYPLPVITTPISLKQCDEDSDGITVFNLTQKNNVISANYLNETFTYYTNLAAANTQNPAFLIANPIAFTSGNTSIFVRVENNNGCFRVARIDLMVSVTQIPSSFQVPNQYRFKCDDYLDPVNDDRDGISKFDFTPITNSLLTFLPSNVSIKYYKTEADFLAETDTAGNSLAIPDPSNYRNFGSPGTQSIWIRVDSTVDNSCFGFRKFDIVVEALPFANPVNANNIIRHCDDNQDGIYGFDTSGIQTAVVNGQANVTVKYFTANGTPLSSPLPNPFIVNTTETITIRVVNNNTQSSDGPCYDEETLQFIVDDLPQAFPISSSLTTACDDESIVIDQDGLHDFDTTNFQATILGTQSGMNVYYLDGNNNPLGSPLPNPFTSGTQNVKVIVENSINNSCKAQLTIPFVVHPLPKIDQEETVLVCLPNTQAILDAGIQDGSPASNYTFQWYLNNDILPGKINPTLIVNSPGIYSVTVTNIYGCQATRIINVISSQIASIQNISISDLTEINAVSVSVTGSGIYEYSLDDSNGPYRDTGFFSNVPMGLHELYVRDKNGCGILGPIAIPVLGIPHYFTPNGDGYHDYWNVQGIAPNSVNIHSNVYIFDRFGKLIKQLSPMSSGWDGTYNGQELPSDDYWFDIHFVDGRNVKGHFSLKR</sequence>
<proteinExistence type="predicted"/>
<evidence type="ECO:0000256" key="1">
    <source>
        <dbReference type="SAM" id="SignalP"/>
    </source>
</evidence>
<keyword evidence="4" id="KW-1185">Reference proteome</keyword>
<evidence type="ECO:0000313" key="3">
    <source>
        <dbReference type="EMBL" id="TBX68797.1"/>
    </source>
</evidence>
<dbReference type="SUPFAM" id="SSF49299">
    <property type="entry name" value="PKD domain"/>
    <property type="match status" value="1"/>
</dbReference>
<dbReference type="InterPro" id="IPR036179">
    <property type="entry name" value="Ig-like_dom_sf"/>
</dbReference>
<dbReference type="EMBL" id="SJPE01000008">
    <property type="protein sequence ID" value="TBX68797.1"/>
    <property type="molecule type" value="Genomic_DNA"/>
</dbReference>
<feature type="chain" id="PRO_5020771095" evidence="1">
    <location>
        <begin position="19"/>
        <end position="1663"/>
    </location>
</feature>
<reference evidence="3 4" key="1">
    <citation type="submission" date="2019-02" db="EMBL/GenBank/DDBJ databases">
        <title>Flavobacterium sp. RD-2-33 isolated from forest soil.</title>
        <authorList>
            <person name="Chaudhary D.K."/>
        </authorList>
    </citation>
    <scope>NUCLEOTIDE SEQUENCE [LARGE SCALE GENOMIC DNA]</scope>
    <source>
        <strain evidence="3 4">RD-2-33</strain>
    </source>
</reference>
<comment type="caution">
    <text evidence="3">The sequence shown here is derived from an EMBL/GenBank/DDBJ whole genome shotgun (WGS) entry which is preliminary data.</text>
</comment>
<dbReference type="Pfam" id="PF13585">
    <property type="entry name" value="CHU_C"/>
    <property type="match status" value="1"/>
</dbReference>
<dbReference type="InterPro" id="IPR035986">
    <property type="entry name" value="PKD_dom_sf"/>
</dbReference>
<protein>
    <submittedName>
        <fullName evidence="3">T9SS type B sorting domain-containing protein</fullName>
    </submittedName>
</protein>
<dbReference type="InterPro" id="IPR028974">
    <property type="entry name" value="TSP_type-3_rpt"/>
</dbReference>
<dbReference type="Gene3D" id="4.10.1080.10">
    <property type="entry name" value="TSP type-3 repeat"/>
    <property type="match status" value="1"/>
</dbReference>
<dbReference type="Proteomes" id="UP000293300">
    <property type="component" value="Unassembled WGS sequence"/>
</dbReference>
<dbReference type="InterPro" id="IPR013783">
    <property type="entry name" value="Ig-like_fold"/>
</dbReference>
<dbReference type="GO" id="GO:0005509">
    <property type="term" value="F:calcium ion binding"/>
    <property type="evidence" value="ECO:0007669"/>
    <property type="project" value="InterPro"/>
</dbReference>